<proteinExistence type="predicted"/>
<organism evidence="1">
    <name type="scientific">Siphoviridae sp. ctuBK6</name>
    <dbReference type="NCBI Taxonomy" id="2827963"/>
    <lineage>
        <taxon>Viruses</taxon>
        <taxon>Duplodnaviria</taxon>
        <taxon>Heunggongvirae</taxon>
        <taxon>Uroviricota</taxon>
        <taxon>Caudoviricetes</taxon>
    </lineage>
</organism>
<protein>
    <submittedName>
        <fullName evidence="1">Uncharacterized protein</fullName>
    </submittedName>
</protein>
<name>A0A8S5THQ9_9CAUD</name>
<accession>A0A8S5THQ9</accession>
<sequence length="53" mass="6086">MIPSREIGHCNEINWCSHLFSSFLSHKIDTISTHMYADTNKIIAILYTSFNLA</sequence>
<reference evidence="1" key="1">
    <citation type="journal article" date="2021" name="Proc. Natl. Acad. Sci. U.S.A.">
        <title>A Catalog of Tens of Thousands of Viruses from Human Metagenomes Reveals Hidden Associations with Chronic Diseases.</title>
        <authorList>
            <person name="Tisza M.J."/>
            <person name="Buck C.B."/>
        </authorList>
    </citation>
    <scope>NUCLEOTIDE SEQUENCE</scope>
    <source>
        <strain evidence="1">CtuBK6</strain>
    </source>
</reference>
<evidence type="ECO:0000313" key="1">
    <source>
        <dbReference type="EMBL" id="DAF62672.1"/>
    </source>
</evidence>
<dbReference type="EMBL" id="BK032826">
    <property type="protein sequence ID" value="DAF62672.1"/>
    <property type="molecule type" value="Genomic_DNA"/>
</dbReference>